<evidence type="ECO:0000256" key="1">
    <source>
        <dbReference type="SAM" id="MobiDB-lite"/>
    </source>
</evidence>
<reference evidence="2 3" key="1">
    <citation type="submission" date="2016-06" db="EMBL/GenBank/DDBJ databases">
        <title>Evolution of pathogenesis and genome organization in the Tremellales.</title>
        <authorList>
            <person name="Cuomo C."/>
            <person name="Litvintseva A."/>
            <person name="Heitman J."/>
            <person name="Chen Y."/>
            <person name="Sun S."/>
            <person name="Springer D."/>
            <person name="Dromer F."/>
            <person name="Young S."/>
            <person name="Zeng Q."/>
            <person name="Chapman S."/>
            <person name="Gujja S."/>
            <person name="Saif S."/>
            <person name="Birren B."/>
        </authorList>
    </citation>
    <scope>NUCLEOTIDE SEQUENCE [LARGE SCALE GENOMIC DNA]</scope>
    <source>
        <strain evidence="2 3">ATCC 28783</strain>
    </source>
</reference>
<dbReference type="AlphaFoldDB" id="A0A4Q1BS19"/>
<evidence type="ECO:0000313" key="2">
    <source>
        <dbReference type="EMBL" id="RXK40785.1"/>
    </source>
</evidence>
<dbReference type="OrthoDB" id="2564016at2759"/>
<dbReference type="Proteomes" id="UP000289152">
    <property type="component" value="Unassembled WGS sequence"/>
</dbReference>
<accession>A0A4Q1BS19</accession>
<comment type="caution">
    <text evidence="2">The sequence shown here is derived from an EMBL/GenBank/DDBJ whole genome shotgun (WGS) entry which is preliminary data.</text>
</comment>
<dbReference type="InParanoid" id="A0A4Q1BS19"/>
<name>A0A4Q1BS19_TREME</name>
<dbReference type="EMBL" id="SDIL01000014">
    <property type="protein sequence ID" value="RXK40785.1"/>
    <property type="molecule type" value="Genomic_DNA"/>
</dbReference>
<sequence>MIRSNPTAIPLRASDLKLLQSSRPNLNPQPSQTNPTDQPNPSTQPFSPSQNQARQGQGAQQGVIPTGTERGTGEGVIGSEENRRVRQGMTVAERIVGRWTMDYGRWKGDLCPEIRYEMFTEKIYGSMPGQYEPVD</sequence>
<keyword evidence="3" id="KW-1185">Reference proteome</keyword>
<protein>
    <submittedName>
        <fullName evidence="2">Uncharacterized protein</fullName>
    </submittedName>
</protein>
<feature type="compositionally biased region" description="Polar residues" evidence="1">
    <location>
        <begin position="19"/>
        <end position="49"/>
    </location>
</feature>
<proteinExistence type="predicted"/>
<gene>
    <name evidence="2" type="ORF">M231_01844</name>
</gene>
<feature type="region of interest" description="Disordered" evidence="1">
    <location>
        <begin position="1"/>
        <end position="84"/>
    </location>
</feature>
<feature type="compositionally biased region" description="Low complexity" evidence="1">
    <location>
        <begin position="50"/>
        <end position="62"/>
    </location>
</feature>
<evidence type="ECO:0000313" key="3">
    <source>
        <dbReference type="Proteomes" id="UP000289152"/>
    </source>
</evidence>
<organism evidence="2 3">
    <name type="scientific">Tremella mesenterica</name>
    <name type="common">Jelly fungus</name>
    <dbReference type="NCBI Taxonomy" id="5217"/>
    <lineage>
        <taxon>Eukaryota</taxon>
        <taxon>Fungi</taxon>
        <taxon>Dikarya</taxon>
        <taxon>Basidiomycota</taxon>
        <taxon>Agaricomycotina</taxon>
        <taxon>Tremellomycetes</taxon>
        <taxon>Tremellales</taxon>
        <taxon>Tremellaceae</taxon>
        <taxon>Tremella</taxon>
    </lineage>
</organism>